<dbReference type="Proteomes" id="UP000077856">
    <property type="component" value="Chromosome"/>
</dbReference>
<dbReference type="NCBIfam" id="TIGR04387">
    <property type="entry name" value="capsid_maj_N4"/>
    <property type="match status" value="1"/>
</dbReference>
<dbReference type="EMBL" id="CP015506">
    <property type="protein sequence ID" value="AND39613.1"/>
    <property type="molecule type" value="Genomic_DNA"/>
</dbReference>
<dbReference type="RefSeq" id="WP_019381933.1">
    <property type="nucleotide sequence ID" value="NZ_CP015506.1"/>
</dbReference>
<dbReference type="SUPFAM" id="SSF56563">
    <property type="entry name" value="Major capsid protein gp5"/>
    <property type="match status" value="1"/>
</dbReference>
<evidence type="ECO:0000313" key="2">
    <source>
        <dbReference type="Proteomes" id="UP000077856"/>
    </source>
</evidence>
<reference evidence="1 2" key="1">
    <citation type="submission" date="2016-04" db="EMBL/GenBank/DDBJ databases">
        <title>Complete genome sequence of Bacillus oceanisediminis strain 2691.</title>
        <authorList>
            <person name="Jeong H."/>
            <person name="Kim H.J."/>
            <person name="Lee D.-W."/>
        </authorList>
    </citation>
    <scope>NUCLEOTIDE SEQUENCE [LARGE SCALE GENOMIC DNA]</scope>
    <source>
        <strain evidence="1 2">2691</strain>
    </source>
</reference>
<dbReference type="eggNOG" id="ENOG503042M">
    <property type="taxonomic scope" value="Bacteria"/>
</dbReference>
<gene>
    <name evidence="1" type="ORF">A361_10850</name>
</gene>
<dbReference type="Pfam" id="PF25209">
    <property type="entry name" value="Phage_capsid_4"/>
    <property type="match status" value="1"/>
</dbReference>
<sequence length="268" mass="28540">MAQTKLANLVNPQVMADMISASLPNKIKFAPLARLDDTLVGQAGDTVTIPKFSYIGDADDLTEGVAMGTVVLSATTQSATIKQAGKAVEITDKAALAGYGDPVGEAERQLEDSIAAKVDKDLVTALNGATLLHDNALAVISYDAIVDAVDKFEEEDDEQKILFIHPLQKGTLRKDPKFIENVPNAFMTGVIGEIAGCQVVASKKVPNNAGVYTNFIVKPGALAIYLKKDVEVESQRDILAKTTVISADEHYVAVLENDAKAVRVTNKA</sequence>
<accession>A0A160MAT6</accession>
<proteinExistence type="predicted"/>
<dbReference type="KEGG" id="bon:A361_10850"/>
<organism evidence="1 2">
    <name type="scientific">Cytobacillus oceanisediminis 2691</name>
    <dbReference type="NCBI Taxonomy" id="1196031"/>
    <lineage>
        <taxon>Bacteria</taxon>
        <taxon>Bacillati</taxon>
        <taxon>Bacillota</taxon>
        <taxon>Bacilli</taxon>
        <taxon>Bacillales</taxon>
        <taxon>Bacillaceae</taxon>
        <taxon>Cytobacillus</taxon>
    </lineage>
</organism>
<dbReference type="AlphaFoldDB" id="A0A160MAT6"/>
<protein>
    <submittedName>
        <fullName evidence="1">N4-gp56 family major capsid protein</fullName>
    </submittedName>
</protein>
<evidence type="ECO:0000313" key="1">
    <source>
        <dbReference type="EMBL" id="AND39613.1"/>
    </source>
</evidence>
<name>A0A160MAT6_9BACI</name>
<dbReference type="STRING" id="1196031.A361_10850"/>